<dbReference type="InterPro" id="IPR003439">
    <property type="entry name" value="ABC_transporter-like_ATP-bd"/>
</dbReference>
<sequence length="267" mass="29442">MKKVIEVNQLVKTFGQPRGLFHPRGRQVHALKNISLSLYEGETLAVVGESGSGKSTLARILVGLERETSGEITVLGQTRAEWLQQGSRAFGQAVQYVFQDPVASLNPRKTIGETLTVPLKYLKHMNTSQRAKRLAELLEAVNMPIDALACYPHEFSGGQAQRLAIARALAADARILVLDEPVSALDVSVQAQVLLLLEQLKQQFSLSYLFISHDLAVVESIADRVAILYLGDLLECRDTRSLFAAPEHEYTRNLLASAPRIRVDSVD</sequence>
<dbReference type="InterPro" id="IPR027417">
    <property type="entry name" value="P-loop_NTPase"/>
</dbReference>
<name>A0A264VVA0_PRORE</name>
<evidence type="ECO:0000313" key="6">
    <source>
        <dbReference type="EMBL" id="OZS74707.1"/>
    </source>
</evidence>
<dbReference type="InterPro" id="IPR017871">
    <property type="entry name" value="ABC_transporter-like_CS"/>
</dbReference>
<evidence type="ECO:0000259" key="5">
    <source>
        <dbReference type="PROSITE" id="PS50893"/>
    </source>
</evidence>
<gene>
    <name evidence="6" type="ORF">CHI95_10480</name>
</gene>
<dbReference type="SUPFAM" id="SSF52540">
    <property type="entry name" value="P-loop containing nucleoside triphosphate hydrolases"/>
    <property type="match status" value="1"/>
</dbReference>
<evidence type="ECO:0000256" key="4">
    <source>
        <dbReference type="ARBA" id="ARBA00022840"/>
    </source>
</evidence>
<comment type="similarity">
    <text evidence="1">Belongs to the ABC transporter superfamily.</text>
</comment>
<dbReference type="InterPro" id="IPR003593">
    <property type="entry name" value="AAA+_ATPase"/>
</dbReference>
<dbReference type="Proteomes" id="UP000216001">
    <property type="component" value="Unassembled WGS sequence"/>
</dbReference>
<accession>A0A264VVA0</accession>
<dbReference type="Pfam" id="PF00005">
    <property type="entry name" value="ABC_tran"/>
    <property type="match status" value="1"/>
</dbReference>
<dbReference type="GO" id="GO:0055085">
    <property type="term" value="P:transmembrane transport"/>
    <property type="evidence" value="ECO:0007669"/>
    <property type="project" value="UniProtKB-ARBA"/>
</dbReference>
<dbReference type="EMBL" id="NOWC01000010">
    <property type="protein sequence ID" value="OZS74707.1"/>
    <property type="molecule type" value="Genomic_DNA"/>
</dbReference>
<evidence type="ECO:0000313" key="7">
    <source>
        <dbReference type="Proteomes" id="UP000216001"/>
    </source>
</evidence>
<comment type="caution">
    <text evidence="6">The sequence shown here is derived from an EMBL/GenBank/DDBJ whole genome shotgun (WGS) entry which is preliminary data.</text>
</comment>
<keyword evidence="4 6" id="KW-0067">ATP-binding</keyword>
<keyword evidence="2" id="KW-0813">Transport</keyword>
<dbReference type="PROSITE" id="PS50893">
    <property type="entry name" value="ABC_TRANSPORTER_2"/>
    <property type="match status" value="1"/>
</dbReference>
<reference evidence="6 7" key="1">
    <citation type="submission" date="2017-07" db="EMBL/GenBank/DDBJ databases">
        <title>blaIMP-27 on transferable plasmids in Proteus mirabilis and Providencia rettgeri.</title>
        <authorList>
            <person name="Potter R."/>
        </authorList>
    </citation>
    <scope>NUCLEOTIDE SEQUENCE [LARGE SCALE GENOMIC DNA]</scope>
    <source>
        <strain evidence="6 7">PR1</strain>
    </source>
</reference>
<feature type="domain" description="ABC transporter" evidence="5">
    <location>
        <begin position="5"/>
        <end position="255"/>
    </location>
</feature>
<evidence type="ECO:0000256" key="1">
    <source>
        <dbReference type="ARBA" id="ARBA00005417"/>
    </source>
</evidence>
<dbReference type="CDD" id="cd03257">
    <property type="entry name" value="ABC_NikE_OppD_transporters"/>
    <property type="match status" value="1"/>
</dbReference>
<dbReference type="InterPro" id="IPR050319">
    <property type="entry name" value="ABC_transp_ATP-bind"/>
</dbReference>
<dbReference type="Gene3D" id="3.40.50.300">
    <property type="entry name" value="P-loop containing nucleotide triphosphate hydrolases"/>
    <property type="match status" value="1"/>
</dbReference>
<keyword evidence="3" id="KW-0547">Nucleotide-binding</keyword>
<dbReference type="SMART" id="SM00382">
    <property type="entry name" value="AAA"/>
    <property type="match status" value="1"/>
</dbReference>
<protein>
    <submittedName>
        <fullName evidence="6">Peptide ABC transporter ATP-binding protein</fullName>
    </submittedName>
</protein>
<evidence type="ECO:0000256" key="2">
    <source>
        <dbReference type="ARBA" id="ARBA00022448"/>
    </source>
</evidence>
<dbReference type="STRING" id="587.RB151_039420"/>
<dbReference type="PANTHER" id="PTHR43776">
    <property type="entry name" value="TRANSPORT ATP-BINDING PROTEIN"/>
    <property type="match status" value="1"/>
</dbReference>
<dbReference type="AlphaFoldDB" id="A0A264VVA0"/>
<evidence type="ECO:0000256" key="3">
    <source>
        <dbReference type="ARBA" id="ARBA00022741"/>
    </source>
</evidence>
<dbReference type="RefSeq" id="WP_094961594.1">
    <property type="nucleotide sequence ID" value="NZ_NOWC01000010.1"/>
</dbReference>
<dbReference type="PROSITE" id="PS00211">
    <property type="entry name" value="ABC_TRANSPORTER_1"/>
    <property type="match status" value="1"/>
</dbReference>
<dbReference type="GO" id="GO:0005524">
    <property type="term" value="F:ATP binding"/>
    <property type="evidence" value="ECO:0007669"/>
    <property type="project" value="UniProtKB-KW"/>
</dbReference>
<dbReference type="PANTHER" id="PTHR43776:SF7">
    <property type="entry name" value="D,D-DIPEPTIDE TRANSPORT ATP-BINDING PROTEIN DDPF-RELATED"/>
    <property type="match status" value="1"/>
</dbReference>
<proteinExistence type="inferred from homology"/>
<dbReference type="GO" id="GO:0016887">
    <property type="term" value="F:ATP hydrolysis activity"/>
    <property type="evidence" value="ECO:0007669"/>
    <property type="project" value="InterPro"/>
</dbReference>
<organism evidence="6 7">
    <name type="scientific">Providencia rettgeri</name>
    <dbReference type="NCBI Taxonomy" id="587"/>
    <lineage>
        <taxon>Bacteria</taxon>
        <taxon>Pseudomonadati</taxon>
        <taxon>Pseudomonadota</taxon>
        <taxon>Gammaproteobacteria</taxon>
        <taxon>Enterobacterales</taxon>
        <taxon>Morganellaceae</taxon>
        <taxon>Providencia</taxon>
    </lineage>
</organism>